<dbReference type="EMBL" id="QXFY01001887">
    <property type="protein sequence ID" value="KAE9307333.1"/>
    <property type="molecule type" value="Genomic_DNA"/>
</dbReference>
<dbReference type="Proteomes" id="UP000440732">
    <property type="component" value="Unassembled WGS sequence"/>
</dbReference>
<evidence type="ECO:0000313" key="8">
    <source>
        <dbReference type="EMBL" id="KAE9195083.1"/>
    </source>
</evidence>
<dbReference type="EMBL" id="QXFX01002143">
    <property type="protein sequence ID" value="KAE9080207.1"/>
    <property type="molecule type" value="Genomic_DNA"/>
</dbReference>
<evidence type="ECO:0000313" key="10">
    <source>
        <dbReference type="EMBL" id="KAE9307333.1"/>
    </source>
</evidence>
<dbReference type="EMBL" id="QXGE01001835">
    <property type="protein sequence ID" value="KAE9287731.1"/>
    <property type="molecule type" value="Genomic_DNA"/>
</dbReference>
<evidence type="ECO:0000313" key="16">
    <source>
        <dbReference type="Proteomes" id="UP000441208"/>
    </source>
</evidence>
<evidence type="ECO:0000313" key="17">
    <source>
        <dbReference type="Proteomes" id="UP000476176"/>
    </source>
</evidence>
<dbReference type="Proteomes" id="UP000433483">
    <property type="component" value="Unassembled WGS sequence"/>
</dbReference>
<evidence type="ECO:0000313" key="13">
    <source>
        <dbReference type="Proteomes" id="UP000437068"/>
    </source>
</evidence>
<dbReference type="EMBL" id="QXGA01001582">
    <property type="protein sequence ID" value="KAE9115312.1"/>
    <property type="molecule type" value="Genomic_DNA"/>
</dbReference>
<feature type="signal peptide" evidence="1">
    <location>
        <begin position="1"/>
        <end position="22"/>
    </location>
</feature>
<dbReference type="Proteomes" id="UP000488956">
    <property type="component" value="Unassembled WGS sequence"/>
</dbReference>
<evidence type="ECO:0000313" key="11">
    <source>
        <dbReference type="Proteomes" id="UP000429523"/>
    </source>
</evidence>
<dbReference type="EMBL" id="QXGF01002072">
    <property type="protein sequence ID" value="KAE8926284.1"/>
    <property type="molecule type" value="Genomic_DNA"/>
</dbReference>
<gene>
    <name evidence="9" type="ORF">PF001_g20849</name>
    <name evidence="8" type="ORF">PF002_g23424</name>
    <name evidence="7" type="ORF">PF004_g21841</name>
    <name evidence="6" type="ORF">PF005_g22202</name>
    <name evidence="5" type="ORF">PF006_g19319</name>
    <name evidence="4" type="ORF">PF007_g22735</name>
    <name evidence="10" type="ORF">PF008_g21258</name>
    <name evidence="2" type="ORF">PF009_g23523</name>
    <name evidence="3" type="ORF">PF010_g22466</name>
</gene>
<dbReference type="EMBL" id="QXGD01002013">
    <property type="protein sequence ID" value="KAE9195083.1"/>
    <property type="molecule type" value="Genomic_DNA"/>
</dbReference>
<evidence type="ECO:0000313" key="2">
    <source>
        <dbReference type="EMBL" id="KAE8926284.1"/>
    </source>
</evidence>
<evidence type="ECO:0000313" key="3">
    <source>
        <dbReference type="EMBL" id="KAE9080207.1"/>
    </source>
</evidence>
<evidence type="ECO:0000313" key="19">
    <source>
        <dbReference type="Proteomes" id="UP000488956"/>
    </source>
</evidence>
<evidence type="ECO:0000313" key="4">
    <source>
        <dbReference type="EMBL" id="KAE9081254.1"/>
    </source>
</evidence>
<feature type="chain" id="PRO_5036166515" description="RxLR effector protein" evidence="1">
    <location>
        <begin position="23"/>
        <end position="59"/>
    </location>
</feature>
<evidence type="ECO:0000313" key="6">
    <source>
        <dbReference type="EMBL" id="KAE9183158.1"/>
    </source>
</evidence>
<evidence type="ECO:0000256" key="1">
    <source>
        <dbReference type="SAM" id="SignalP"/>
    </source>
</evidence>
<protein>
    <recommendedName>
        <fullName evidence="20">RxLR effector protein</fullName>
    </recommendedName>
</protein>
<evidence type="ECO:0000313" key="12">
    <source>
        <dbReference type="Proteomes" id="UP000433483"/>
    </source>
</evidence>
<name>A0A6A3WNH6_9STRA</name>
<evidence type="ECO:0000313" key="15">
    <source>
        <dbReference type="Proteomes" id="UP000440732"/>
    </source>
</evidence>
<organism evidence="6 12">
    <name type="scientific">Phytophthora fragariae</name>
    <dbReference type="NCBI Taxonomy" id="53985"/>
    <lineage>
        <taxon>Eukaryota</taxon>
        <taxon>Sar</taxon>
        <taxon>Stramenopiles</taxon>
        <taxon>Oomycota</taxon>
        <taxon>Peronosporomycetes</taxon>
        <taxon>Peronosporales</taxon>
        <taxon>Peronosporaceae</taxon>
        <taxon>Phytophthora</taxon>
    </lineage>
</organism>
<evidence type="ECO:0000313" key="18">
    <source>
        <dbReference type="Proteomes" id="UP000486351"/>
    </source>
</evidence>
<dbReference type="Proteomes" id="UP000429523">
    <property type="component" value="Unassembled WGS sequence"/>
</dbReference>
<dbReference type="AlphaFoldDB" id="A0A6A3WNH6"/>
<accession>A0A6A3WNH6</accession>
<dbReference type="Proteomes" id="UP000440367">
    <property type="component" value="Unassembled WGS sequence"/>
</dbReference>
<dbReference type="Proteomes" id="UP000486351">
    <property type="component" value="Unassembled WGS sequence"/>
</dbReference>
<dbReference type="EMBL" id="QXFZ01002063">
    <property type="protein sequence ID" value="KAE9081254.1"/>
    <property type="molecule type" value="Genomic_DNA"/>
</dbReference>
<dbReference type="EMBL" id="QXGC01002113">
    <property type="protein sequence ID" value="KAE9190648.1"/>
    <property type="molecule type" value="Genomic_DNA"/>
</dbReference>
<evidence type="ECO:0008006" key="20">
    <source>
        <dbReference type="Google" id="ProtNLM"/>
    </source>
</evidence>
<evidence type="ECO:0000313" key="7">
    <source>
        <dbReference type="EMBL" id="KAE9190648.1"/>
    </source>
</evidence>
<reference evidence="11 12" key="1">
    <citation type="submission" date="2018-08" db="EMBL/GenBank/DDBJ databases">
        <title>Genomic investigation of the strawberry pathogen Phytophthora fragariae indicates pathogenicity is determined by transcriptional variation in three key races.</title>
        <authorList>
            <person name="Adams T.M."/>
            <person name="Armitage A.D."/>
            <person name="Sobczyk M.K."/>
            <person name="Bates H.J."/>
            <person name="Dunwell J.M."/>
            <person name="Nellist C.F."/>
            <person name="Harrison R.J."/>
        </authorList>
    </citation>
    <scope>NUCLEOTIDE SEQUENCE [LARGE SCALE GENOMIC DNA]</scope>
    <source>
        <strain evidence="9 13">A4</strain>
        <strain evidence="8 14">BC-1</strain>
        <strain evidence="7 17">BC-23</strain>
        <strain evidence="6 12">NOV-27</strain>
        <strain evidence="5 15">NOV-5</strain>
        <strain evidence="4 16">NOV-71</strain>
        <strain evidence="10 18">NOV-77</strain>
        <strain evidence="2 11">NOV-9</strain>
        <strain evidence="3 19">ONT-3</strain>
    </source>
</reference>
<proteinExistence type="predicted"/>
<evidence type="ECO:0000313" key="9">
    <source>
        <dbReference type="EMBL" id="KAE9287731.1"/>
    </source>
</evidence>
<sequence>MSLKLTIAKLWGHYIIWCNALAQTVQTLGKFLNCFTHEHPVLAKRVIRYLRETIGYGPV</sequence>
<keyword evidence="12" id="KW-1185">Reference proteome</keyword>
<dbReference type="Proteomes" id="UP000437068">
    <property type="component" value="Unassembled WGS sequence"/>
</dbReference>
<evidence type="ECO:0000313" key="14">
    <source>
        <dbReference type="Proteomes" id="UP000440367"/>
    </source>
</evidence>
<dbReference type="EMBL" id="QXGB01001968">
    <property type="protein sequence ID" value="KAE9183158.1"/>
    <property type="molecule type" value="Genomic_DNA"/>
</dbReference>
<keyword evidence="1" id="KW-0732">Signal</keyword>
<dbReference type="Proteomes" id="UP000441208">
    <property type="component" value="Unassembled WGS sequence"/>
</dbReference>
<evidence type="ECO:0000313" key="5">
    <source>
        <dbReference type="EMBL" id="KAE9115312.1"/>
    </source>
</evidence>
<dbReference type="Proteomes" id="UP000476176">
    <property type="component" value="Unassembled WGS sequence"/>
</dbReference>
<comment type="caution">
    <text evidence="6">The sequence shown here is derived from an EMBL/GenBank/DDBJ whole genome shotgun (WGS) entry which is preliminary data.</text>
</comment>